<protein>
    <submittedName>
        <fullName evidence="3">Looped-hinge helix DNA binding domain-containing protein, AbrB family</fullName>
    </submittedName>
</protein>
<dbReference type="InterPro" id="IPR052975">
    <property type="entry name" value="Repressor-like_regulatory"/>
</dbReference>
<dbReference type="RefSeq" id="WP_089761605.1">
    <property type="nucleotide sequence ID" value="NZ_FNGO01000024.1"/>
</dbReference>
<evidence type="ECO:0000313" key="3">
    <source>
        <dbReference type="EMBL" id="SDM27410.1"/>
    </source>
</evidence>
<dbReference type="SMART" id="SM00966">
    <property type="entry name" value="SpoVT_AbrB"/>
    <property type="match status" value="1"/>
</dbReference>
<dbReference type="GO" id="GO:0003677">
    <property type="term" value="F:DNA binding"/>
    <property type="evidence" value="ECO:0007669"/>
    <property type="project" value="UniProtKB-UniRule"/>
</dbReference>
<dbReference type="Proteomes" id="UP000199476">
    <property type="component" value="Unassembled WGS sequence"/>
</dbReference>
<dbReference type="AlphaFoldDB" id="A0A1G9RWL2"/>
<dbReference type="Pfam" id="PF04014">
    <property type="entry name" value="MazE_antitoxin"/>
    <property type="match status" value="1"/>
</dbReference>
<name>A0A1G9RWL2_9FIRM</name>
<dbReference type="InterPro" id="IPR007159">
    <property type="entry name" value="SpoVT-AbrB_dom"/>
</dbReference>
<evidence type="ECO:0000259" key="2">
    <source>
        <dbReference type="PROSITE" id="PS51740"/>
    </source>
</evidence>
<reference evidence="3 4" key="1">
    <citation type="submission" date="2016-10" db="EMBL/GenBank/DDBJ databases">
        <authorList>
            <person name="de Groot N.N."/>
        </authorList>
    </citation>
    <scope>NUCLEOTIDE SEQUENCE [LARGE SCALE GENOMIC DNA]</scope>
    <source>
        <strain evidence="3 4">SLAS-1</strain>
    </source>
</reference>
<evidence type="ECO:0000256" key="1">
    <source>
        <dbReference type="PROSITE-ProRule" id="PRU01076"/>
    </source>
</evidence>
<gene>
    <name evidence="3" type="ORF">SAMN04488692_12427</name>
</gene>
<dbReference type="NCBIfam" id="TIGR01439">
    <property type="entry name" value="lp_hng_hel_AbrB"/>
    <property type="match status" value="1"/>
</dbReference>
<dbReference type="PROSITE" id="PS51740">
    <property type="entry name" value="SPOVT_ABRB"/>
    <property type="match status" value="1"/>
</dbReference>
<keyword evidence="4" id="KW-1185">Reference proteome</keyword>
<dbReference type="SUPFAM" id="SSF89447">
    <property type="entry name" value="AbrB/MazE/MraZ-like"/>
    <property type="match status" value="1"/>
</dbReference>
<sequence>MDIARVSSQGQITIPAEIRKKLKLDEGDKVLFVEEEGQIYLLNASLEAMKEFQNSMEGKAAEAGMTAEEDVTEAVEKAREEIWEENYADNG</sequence>
<dbReference type="EMBL" id="FNGO01000024">
    <property type="protein sequence ID" value="SDM27410.1"/>
    <property type="molecule type" value="Genomic_DNA"/>
</dbReference>
<dbReference type="Gene3D" id="2.10.260.10">
    <property type="match status" value="1"/>
</dbReference>
<dbReference type="PANTHER" id="PTHR34860">
    <property type="entry name" value="REPRESSOR-LIKE PROTEIN SSO7C3"/>
    <property type="match status" value="1"/>
</dbReference>
<dbReference type="STRING" id="321763.SAMN04488692_12427"/>
<keyword evidence="1" id="KW-0238">DNA-binding</keyword>
<dbReference type="OrthoDB" id="9815852at2"/>
<dbReference type="PANTHER" id="PTHR34860:SF6">
    <property type="entry name" value="REPRESSOR-LIKE PROTEIN SSO7C3"/>
    <property type="match status" value="1"/>
</dbReference>
<accession>A0A1G9RWL2</accession>
<dbReference type="InterPro" id="IPR037914">
    <property type="entry name" value="SpoVT-AbrB_sf"/>
</dbReference>
<organism evidence="3 4">
    <name type="scientific">Halarsenatibacter silvermanii</name>
    <dbReference type="NCBI Taxonomy" id="321763"/>
    <lineage>
        <taxon>Bacteria</taxon>
        <taxon>Bacillati</taxon>
        <taxon>Bacillota</taxon>
        <taxon>Clostridia</taxon>
        <taxon>Halanaerobiales</taxon>
        <taxon>Halarsenatibacteraceae</taxon>
        <taxon>Halarsenatibacter</taxon>
    </lineage>
</organism>
<proteinExistence type="predicted"/>
<feature type="domain" description="SpoVT-AbrB" evidence="2">
    <location>
        <begin position="1"/>
        <end position="46"/>
    </location>
</feature>
<evidence type="ECO:0000313" key="4">
    <source>
        <dbReference type="Proteomes" id="UP000199476"/>
    </source>
</evidence>